<organism evidence="1 2">
    <name type="scientific">Pleurodeles waltl</name>
    <name type="common">Iberian ribbed newt</name>
    <dbReference type="NCBI Taxonomy" id="8319"/>
    <lineage>
        <taxon>Eukaryota</taxon>
        <taxon>Metazoa</taxon>
        <taxon>Chordata</taxon>
        <taxon>Craniata</taxon>
        <taxon>Vertebrata</taxon>
        <taxon>Euteleostomi</taxon>
        <taxon>Amphibia</taxon>
        <taxon>Batrachia</taxon>
        <taxon>Caudata</taxon>
        <taxon>Salamandroidea</taxon>
        <taxon>Salamandridae</taxon>
        <taxon>Pleurodelinae</taxon>
        <taxon>Pleurodeles</taxon>
    </lineage>
</organism>
<accession>A0AAV7MF41</accession>
<keyword evidence="2" id="KW-1185">Reference proteome</keyword>
<evidence type="ECO:0000313" key="2">
    <source>
        <dbReference type="Proteomes" id="UP001066276"/>
    </source>
</evidence>
<dbReference type="AlphaFoldDB" id="A0AAV7MF41"/>
<evidence type="ECO:0000313" key="1">
    <source>
        <dbReference type="EMBL" id="KAJ1101744.1"/>
    </source>
</evidence>
<proteinExistence type="predicted"/>
<dbReference type="Proteomes" id="UP001066276">
    <property type="component" value="Chromosome 10"/>
</dbReference>
<name>A0AAV7MF41_PLEWA</name>
<protein>
    <submittedName>
        <fullName evidence="1">Uncharacterized protein</fullName>
    </submittedName>
</protein>
<sequence>MLCLGPRTPMAALRSEPGMAKLENSIALSHVRYRIRVWTNFALVVFRKAFQDLRSNEKYATVPCIEHLKNIFMVIDCDQLWQKPEQVKKDASQIVKNNVGDMLN</sequence>
<dbReference type="EMBL" id="JANPWB010000014">
    <property type="protein sequence ID" value="KAJ1101744.1"/>
    <property type="molecule type" value="Genomic_DNA"/>
</dbReference>
<comment type="caution">
    <text evidence="1">The sequence shown here is derived from an EMBL/GenBank/DDBJ whole genome shotgun (WGS) entry which is preliminary data.</text>
</comment>
<reference evidence="1" key="1">
    <citation type="journal article" date="2022" name="bioRxiv">
        <title>Sequencing and chromosome-scale assembly of the giantPleurodeles waltlgenome.</title>
        <authorList>
            <person name="Brown T."/>
            <person name="Elewa A."/>
            <person name="Iarovenko S."/>
            <person name="Subramanian E."/>
            <person name="Araus A.J."/>
            <person name="Petzold A."/>
            <person name="Susuki M."/>
            <person name="Suzuki K.-i.T."/>
            <person name="Hayashi T."/>
            <person name="Toyoda A."/>
            <person name="Oliveira C."/>
            <person name="Osipova E."/>
            <person name="Leigh N.D."/>
            <person name="Simon A."/>
            <person name="Yun M.H."/>
        </authorList>
    </citation>
    <scope>NUCLEOTIDE SEQUENCE</scope>
    <source>
        <strain evidence="1">20211129_DDA</strain>
        <tissue evidence="1">Liver</tissue>
    </source>
</reference>
<gene>
    <name evidence="1" type="ORF">NDU88_006808</name>
</gene>